<keyword evidence="2" id="KW-0560">Oxidoreductase</keyword>
<feature type="domain" description="Ketoreductase" evidence="3">
    <location>
        <begin position="4"/>
        <end position="189"/>
    </location>
</feature>
<dbReference type="InterPro" id="IPR057326">
    <property type="entry name" value="KR_dom"/>
</dbReference>
<dbReference type="STRING" id="128944.AWM75_00330"/>
<accession>A0A120IAM6</accession>
<dbReference type="EMBL" id="CP014163">
    <property type="protein sequence ID" value="AMB98529.1"/>
    <property type="molecule type" value="Genomic_DNA"/>
</dbReference>
<evidence type="ECO:0000313" key="4">
    <source>
        <dbReference type="EMBL" id="AMB98529.1"/>
    </source>
</evidence>
<dbReference type="SMART" id="SM00822">
    <property type="entry name" value="PKS_KR"/>
    <property type="match status" value="1"/>
</dbReference>
<dbReference type="Gene3D" id="3.40.50.720">
    <property type="entry name" value="NAD(P)-binding Rossmann-like Domain"/>
    <property type="match status" value="1"/>
</dbReference>
<dbReference type="InterPro" id="IPR036291">
    <property type="entry name" value="NAD(P)-bd_dom_sf"/>
</dbReference>
<dbReference type="OrthoDB" id="9793345at2"/>
<dbReference type="PRINTS" id="PR00081">
    <property type="entry name" value="GDHRDH"/>
</dbReference>
<evidence type="ECO:0000313" key="5">
    <source>
        <dbReference type="Proteomes" id="UP000062260"/>
    </source>
</evidence>
<reference evidence="5" key="2">
    <citation type="submission" date="2016-01" db="EMBL/GenBank/DDBJ databases">
        <title>Six Aerococcus type strain genome sequencing and assembly using PacBio and Illumina Hiseq.</title>
        <authorList>
            <person name="Carkaci D."/>
            <person name="Dargis R."/>
            <person name="Nielsen X.C."/>
            <person name="Skovgaard O."/>
            <person name="Fuursted K."/>
            <person name="Christensen J.J."/>
        </authorList>
    </citation>
    <scope>NUCLEOTIDE SEQUENCE [LARGE SCALE GENOMIC DNA]</scope>
    <source>
        <strain evidence="5">CCUG42038B</strain>
    </source>
</reference>
<dbReference type="KEGG" id="auh:AWM75_00330"/>
<dbReference type="PROSITE" id="PS00061">
    <property type="entry name" value="ADH_SHORT"/>
    <property type="match status" value="1"/>
</dbReference>
<sequence>MAGGYICITGASSGLGSHFACQMAEKGHQLILTGRNLAALKAVQARCLSLGARACHYFQADLADLKQMTALIDYCQSQGQLAGLVHCAASARFESALKHTKAETSASLDLNLKHAILLTLEFAQVLLVQGQGGQIMLVSSVAALAQTPDRTLYATSKAGLHAFANGLRFDLAPYDIQVSSVLAGPISGTPFIEKAGQTGLNETFAIPVDRLARQMVQTWHKRQACLIAPAYYRLPIIAWALFPNLMPRASQWAFNHFNLRS</sequence>
<dbReference type="GO" id="GO:0016020">
    <property type="term" value="C:membrane"/>
    <property type="evidence" value="ECO:0007669"/>
    <property type="project" value="TreeGrafter"/>
</dbReference>
<dbReference type="InterPro" id="IPR002347">
    <property type="entry name" value="SDR_fam"/>
</dbReference>
<dbReference type="Pfam" id="PF00106">
    <property type="entry name" value="adh_short"/>
    <property type="match status" value="1"/>
</dbReference>
<gene>
    <name evidence="4" type="ORF">AWM75_00330</name>
</gene>
<dbReference type="RefSeq" id="WP_067977188.1">
    <property type="nucleotide sequence ID" value="NZ_CP014163.1"/>
</dbReference>
<evidence type="ECO:0000259" key="3">
    <source>
        <dbReference type="SMART" id="SM00822"/>
    </source>
</evidence>
<organism evidence="4 5">
    <name type="scientific">Aerococcus urinaehominis</name>
    <dbReference type="NCBI Taxonomy" id="128944"/>
    <lineage>
        <taxon>Bacteria</taxon>
        <taxon>Bacillati</taxon>
        <taxon>Bacillota</taxon>
        <taxon>Bacilli</taxon>
        <taxon>Lactobacillales</taxon>
        <taxon>Aerococcaceae</taxon>
        <taxon>Aerococcus</taxon>
    </lineage>
</organism>
<dbReference type="PANTHER" id="PTHR44196:SF1">
    <property type="entry name" value="DEHYDROGENASE_REDUCTASE SDR FAMILY MEMBER 7B"/>
    <property type="match status" value="1"/>
</dbReference>
<evidence type="ECO:0000256" key="1">
    <source>
        <dbReference type="ARBA" id="ARBA00006484"/>
    </source>
</evidence>
<dbReference type="AlphaFoldDB" id="A0A120IAM6"/>
<keyword evidence="5" id="KW-1185">Reference proteome</keyword>
<dbReference type="Proteomes" id="UP000062260">
    <property type="component" value="Chromosome"/>
</dbReference>
<comment type="similarity">
    <text evidence="1">Belongs to the short-chain dehydrogenases/reductases (SDR) family.</text>
</comment>
<proteinExistence type="inferred from homology"/>
<reference evidence="4 5" key="1">
    <citation type="journal article" date="2016" name="Genome Announc.">
        <title>Complete Genome Sequences of Aerococcus christensenii CCUG 28831T, Aerococcus sanguinicola CCUG 43001T, Aerococcus urinae CCUG 36881T, Aerococcus urinaeequi CCUG 28094T, Aerococcus urinaehominis CCUG 42038 BT, and Aerococcus viridans CCUG 4311T.</title>
        <authorList>
            <person name="Carkaci D."/>
            <person name="Dargis R."/>
            <person name="Nielsen X.C."/>
            <person name="Skovgaard O."/>
            <person name="Fuursted K."/>
            <person name="Christensen J.J."/>
        </authorList>
    </citation>
    <scope>NUCLEOTIDE SEQUENCE [LARGE SCALE GENOMIC DNA]</scope>
    <source>
        <strain evidence="4 5">CCUG42038B</strain>
    </source>
</reference>
<dbReference type="InterPro" id="IPR020904">
    <property type="entry name" value="Sc_DH/Rdtase_CS"/>
</dbReference>
<evidence type="ECO:0000256" key="2">
    <source>
        <dbReference type="ARBA" id="ARBA00023002"/>
    </source>
</evidence>
<dbReference type="PANTHER" id="PTHR44196">
    <property type="entry name" value="DEHYDROGENASE/REDUCTASE SDR FAMILY MEMBER 7B"/>
    <property type="match status" value="1"/>
</dbReference>
<dbReference type="GO" id="GO:0016491">
    <property type="term" value="F:oxidoreductase activity"/>
    <property type="evidence" value="ECO:0007669"/>
    <property type="project" value="UniProtKB-KW"/>
</dbReference>
<protein>
    <recommendedName>
        <fullName evidence="3">Ketoreductase domain-containing protein</fullName>
    </recommendedName>
</protein>
<dbReference type="SUPFAM" id="SSF51735">
    <property type="entry name" value="NAD(P)-binding Rossmann-fold domains"/>
    <property type="match status" value="1"/>
</dbReference>
<name>A0A120IAM6_9LACT</name>